<reference evidence="1 2" key="1">
    <citation type="submission" date="2020-09" db="EMBL/GenBank/DDBJ databases">
        <title>Genome sequences of type strains of Chitinophaga qingshengii and Chitinophaga varians.</title>
        <authorList>
            <person name="Kittiwongwattana C."/>
        </authorList>
    </citation>
    <scope>NUCLEOTIDE SEQUENCE [LARGE SCALE GENOMIC DNA]</scope>
    <source>
        <strain evidence="1 2">JCM 30026</strain>
    </source>
</reference>
<sequence length="177" mass="20269">MKQIKLLVLMLIVGCAHKGEVKTSIYDAFTISLPPRVKASTAPRTIYGDDILYWKIFNNEDSTIKVDIEISKDTVPLFEGLIPYHINWLQHLYPNMILLEKGMRKQRGVEMLSIRYEIPLSQRFPGVIVERRVFLTSKGRAIVDITSGFDHVERKELSINLVGNIGESINVSIRKKE</sequence>
<accession>A0ABR7TSV1</accession>
<keyword evidence="2" id="KW-1185">Reference proteome</keyword>
<organism evidence="1 2">
    <name type="scientific">Chitinophaga qingshengii</name>
    <dbReference type="NCBI Taxonomy" id="1569794"/>
    <lineage>
        <taxon>Bacteria</taxon>
        <taxon>Pseudomonadati</taxon>
        <taxon>Bacteroidota</taxon>
        <taxon>Chitinophagia</taxon>
        <taxon>Chitinophagales</taxon>
        <taxon>Chitinophagaceae</taxon>
        <taxon>Chitinophaga</taxon>
    </lineage>
</organism>
<gene>
    <name evidence="1" type="ORF">ICL07_24380</name>
</gene>
<name>A0ABR7TSV1_9BACT</name>
<protein>
    <submittedName>
        <fullName evidence="1">Uncharacterized protein</fullName>
    </submittedName>
</protein>
<proteinExistence type="predicted"/>
<dbReference type="Proteomes" id="UP000659124">
    <property type="component" value="Unassembled WGS sequence"/>
</dbReference>
<evidence type="ECO:0000313" key="2">
    <source>
        <dbReference type="Proteomes" id="UP000659124"/>
    </source>
</evidence>
<comment type="caution">
    <text evidence="1">The sequence shown here is derived from an EMBL/GenBank/DDBJ whole genome shotgun (WGS) entry which is preliminary data.</text>
</comment>
<evidence type="ECO:0000313" key="1">
    <source>
        <dbReference type="EMBL" id="MBC9933548.1"/>
    </source>
</evidence>
<dbReference type="EMBL" id="JACVFC010000004">
    <property type="protein sequence ID" value="MBC9933548.1"/>
    <property type="molecule type" value="Genomic_DNA"/>
</dbReference>
<dbReference type="RefSeq" id="WP_188090686.1">
    <property type="nucleotide sequence ID" value="NZ_JACVFC010000004.1"/>
</dbReference>